<comment type="subcellular location">
    <subcellularLocation>
        <location evidence="5">Cytoplasm</location>
    </subcellularLocation>
</comment>
<dbReference type="InterPro" id="IPR020458">
    <property type="entry name" value="Znf_DskA_TraR_CS"/>
</dbReference>
<evidence type="ECO:0000313" key="11">
    <source>
        <dbReference type="Proteomes" id="UP001163266"/>
    </source>
</evidence>
<evidence type="ECO:0000259" key="8">
    <source>
        <dbReference type="Pfam" id="PF01258"/>
    </source>
</evidence>
<name>A0ABY6MR74_9BURK</name>
<accession>A0ABY6MR74</accession>
<protein>
    <recommendedName>
        <fullName evidence="5">RNA polymerase-binding transcription factor DksA</fullName>
    </recommendedName>
</protein>
<feature type="compositionally biased region" description="Low complexity" evidence="7">
    <location>
        <begin position="120"/>
        <end position="130"/>
    </location>
</feature>
<dbReference type="PROSITE" id="PS01102">
    <property type="entry name" value="ZF_DKSA_1"/>
    <property type="match status" value="1"/>
</dbReference>
<evidence type="ECO:0000256" key="5">
    <source>
        <dbReference type="HAMAP-Rule" id="MF_00926"/>
    </source>
</evidence>
<keyword evidence="1 5" id="KW-0963">Cytoplasm</keyword>
<dbReference type="SUPFAM" id="SSF109635">
    <property type="entry name" value="DnaK suppressor protein DksA, alpha-hairpin domain"/>
    <property type="match status" value="1"/>
</dbReference>
<dbReference type="HAMAP" id="MF_00926">
    <property type="entry name" value="DksA"/>
    <property type="match status" value="1"/>
</dbReference>
<gene>
    <name evidence="5 10" type="primary">dksA</name>
    <name evidence="10" type="ORF">OMP39_12770</name>
</gene>
<comment type="subunit">
    <text evidence="5">Interacts directly with the RNA polymerase.</text>
</comment>
<dbReference type="InterPro" id="IPR037187">
    <property type="entry name" value="DnaK_N"/>
</dbReference>
<dbReference type="InterPro" id="IPR012784">
    <property type="entry name" value="DksA_RNA_pol-bd"/>
</dbReference>
<dbReference type="SUPFAM" id="SSF57716">
    <property type="entry name" value="Glucocorticoid receptor-like (DNA-binding domain)"/>
    <property type="match status" value="1"/>
</dbReference>
<comment type="similarity">
    <text evidence="5">Belongs to the DksA family.</text>
</comment>
<keyword evidence="2 5" id="KW-0479">Metal-binding</keyword>
<dbReference type="InterPro" id="IPR000962">
    <property type="entry name" value="Znf_DskA_TraR"/>
</dbReference>
<keyword evidence="11" id="KW-1185">Reference proteome</keyword>
<dbReference type="PANTHER" id="PTHR33823">
    <property type="entry name" value="RNA POLYMERASE-BINDING TRANSCRIPTION FACTOR DKSA-RELATED"/>
    <property type="match status" value="1"/>
</dbReference>
<evidence type="ECO:0000256" key="7">
    <source>
        <dbReference type="SAM" id="MobiDB-lite"/>
    </source>
</evidence>
<feature type="compositionally biased region" description="Polar residues" evidence="7">
    <location>
        <begin position="1"/>
        <end position="10"/>
    </location>
</feature>
<feature type="domain" description="Zinc finger DksA/TraR C4-type" evidence="8">
    <location>
        <begin position="258"/>
        <end position="292"/>
    </location>
</feature>
<dbReference type="RefSeq" id="WP_264892091.1">
    <property type="nucleotide sequence ID" value="NZ_CP110257.1"/>
</dbReference>
<comment type="function">
    <text evidence="5">Transcription factor that acts by binding directly to the RNA polymerase (RNAP). Required for negative regulation of rRNA expression and positive regulation of several amino acid biosynthesis promoters.</text>
</comment>
<proteinExistence type="inferred from homology"/>
<dbReference type="Pfam" id="PF21157">
    <property type="entry name" value="DksA_N"/>
    <property type="match status" value="1"/>
</dbReference>
<keyword evidence="4 5" id="KW-0862">Zinc</keyword>
<dbReference type="EMBL" id="CP110257">
    <property type="protein sequence ID" value="UZD54523.1"/>
    <property type="molecule type" value="Genomic_DNA"/>
</dbReference>
<sequence>MSKTPAQRTPSAKRAAKTLVVPGTKKTVAPATKAPAKAAAKTAVTGATGSKAAAREPAKKKTPASSKTVTTPQRPAKTAASTIAPKTAPSAPAKAPARKSEAQAVAAAPAAAPVSPAPAAPEAARPIARPSMNKTTSQAVLEERRPSPAKVDPRIANAWKTKSGRELTDEEVLAMPESEYMNDKQLEFFRAKLEKLKEDLLSNAGETTEHLREDTTIVPDPADRATIEEEHALELRTRDRERKLLKKISQALARIDSGEYGFCEETGEPIGLGRLIARPTATLSLEAQQRRELKQKLFGD</sequence>
<feature type="zinc finger region" description="dksA C4-type" evidence="6">
    <location>
        <begin position="263"/>
        <end position="287"/>
    </location>
</feature>
<comment type="caution">
    <text evidence="5">Lacks conserved residue(s) required for the propagation of feature annotation.</text>
</comment>
<dbReference type="NCBIfam" id="TIGR02420">
    <property type="entry name" value="dksA"/>
    <property type="match status" value="1"/>
</dbReference>
<feature type="region of interest" description="Disordered" evidence="7">
    <location>
        <begin position="1"/>
        <end position="157"/>
    </location>
</feature>
<dbReference type="PROSITE" id="PS51128">
    <property type="entry name" value="ZF_DKSA_2"/>
    <property type="match status" value="1"/>
</dbReference>
<evidence type="ECO:0000256" key="2">
    <source>
        <dbReference type="ARBA" id="ARBA00022723"/>
    </source>
</evidence>
<dbReference type="InterPro" id="IPR048489">
    <property type="entry name" value="DksA_N"/>
</dbReference>
<reference evidence="10" key="1">
    <citation type="submission" date="2022-10" db="EMBL/GenBank/DDBJ databases">
        <title>Complete genome sequence of Schlegelella aquatica LMG 23380.</title>
        <authorList>
            <person name="Musilova J."/>
            <person name="Kourilova X."/>
            <person name="Bezdicek M."/>
            <person name="Hermankova K."/>
            <person name="Obruca S."/>
            <person name="Sedlar K."/>
        </authorList>
    </citation>
    <scope>NUCLEOTIDE SEQUENCE</scope>
    <source>
        <strain evidence="10">LMG 23380</strain>
    </source>
</reference>
<feature type="compositionally biased region" description="Low complexity" evidence="7">
    <location>
        <begin position="75"/>
        <end position="95"/>
    </location>
</feature>
<feature type="compositionally biased region" description="Low complexity" evidence="7">
    <location>
        <begin position="22"/>
        <end position="52"/>
    </location>
</feature>
<evidence type="ECO:0000313" key="10">
    <source>
        <dbReference type="EMBL" id="UZD54523.1"/>
    </source>
</evidence>
<evidence type="ECO:0000256" key="6">
    <source>
        <dbReference type="PROSITE-ProRule" id="PRU00510"/>
    </source>
</evidence>
<evidence type="ECO:0000259" key="9">
    <source>
        <dbReference type="Pfam" id="PF21157"/>
    </source>
</evidence>
<dbReference type="PANTHER" id="PTHR33823:SF2">
    <property type="entry name" value="RNA POLYMERASE-BINDING TRANSCRIPTION FACTOR DKSA"/>
    <property type="match status" value="1"/>
</dbReference>
<feature type="compositionally biased region" description="Polar residues" evidence="7">
    <location>
        <begin position="63"/>
        <end position="73"/>
    </location>
</feature>
<organism evidence="10 11">
    <name type="scientific">Caldimonas aquatica</name>
    <dbReference type="NCBI Taxonomy" id="376175"/>
    <lineage>
        <taxon>Bacteria</taxon>
        <taxon>Pseudomonadati</taxon>
        <taxon>Pseudomonadota</taxon>
        <taxon>Betaproteobacteria</taxon>
        <taxon>Burkholderiales</taxon>
        <taxon>Sphaerotilaceae</taxon>
        <taxon>Caldimonas</taxon>
    </lineage>
</organism>
<keyword evidence="3 5" id="KW-0863">Zinc-finger</keyword>
<evidence type="ECO:0000256" key="4">
    <source>
        <dbReference type="ARBA" id="ARBA00022833"/>
    </source>
</evidence>
<evidence type="ECO:0000256" key="1">
    <source>
        <dbReference type="ARBA" id="ARBA00022490"/>
    </source>
</evidence>
<dbReference type="Pfam" id="PF01258">
    <property type="entry name" value="zf-dskA_traR"/>
    <property type="match status" value="1"/>
</dbReference>
<feature type="compositionally biased region" description="Low complexity" evidence="7">
    <location>
        <begin position="102"/>
        <end position="114"/>
    </location>
</feature>
<dbReference type="Gene3D" id="1.20.120.910">
    <property type="entry name" value="DksA, coiled-coil domain"/>
    <property type="match status" value="1"/>
</dbReference>
<dbReference type="Proteomes" id="UP001163266">
    <property type="component" value="Chromosome"/>
</dbReference>
<evidence type="ECO:0000256" key="3">
    <source>
        <dbReference type="ARBA" id="ARBA00022771"/>
    </source>
</evidence>
<feature type="domain" description="DnaK suppressor protein DksA N-terminal" evidence="9">
    <location>
        <begin position="185"/>
        <end position="255"/>
    </location>
</feature>